<accession>A0A8X6JGR3</accession>
<organism evidence="2 3">
    <name type="scientific">Trichonephila inaurata madagascariensis</name>
    <dbReference type="NCBI Taxonomy" id="2747483"/>
    <lineage>
        <taxon>Eukaryota</taxon>
        <taxon>Metazoa</taxon>
        <taxon>Ecdysozoa</taxon>
        <taxon>Arthropoda</taxon>
        <taxon>Chelicerata</taxon>
        <taxon>Arachnida</taxon>
        <taxon>Araneae</taxon>
        <taxon>Araneomorphae</taxon>
        <taxon>Entelegynae</taxon>
        <taxon>Araneoidea</taxon>
        <taxon>Nephilidae</taxon>
        <taxon>Trichonephila</taxon>
        <taxon>Trichonephila inaurata</taxon>
    </lineage>
</organism>
<feature type="region of interest" description="Disordered" evidence="1">
    <location>
        <begin position="35"/>
        <end position="56"/>
    </location>
</feature>
<feature type="compositionally biased region" description="Basic and acidic residues" evidence="1">
    <location>
        <begin position="35"/>
        <end position="48"/>
    </location>
</feature>
<protein>
    <submittedName>
        <fullName evidence="2">Uncharacterized protein</fullName>
    </submittedName>
</protein>
<sequence length="115" mass="12799">MGPPMDGAVARKPVQHFLMSVVRLKTFFLGEIERRKTASDHPTARNSERLQYTPPPQQLTLNGRLYGGLPPFLCPGDGVFSECPTHILGTASEPFKCAGVKDQRGELKFWEKTTI</sequence>
<evidence type="ECO:0000313" key="3">
    <source>
        <dbReference type="Proteomes" id="UP000886998"/>
    </source>
</evidence>
<keyword evidence="3" id="KW-1185">Reference proteome</keyword>
<reference evidence="2" key="1">
    <citation type="submission" date="2020-08" db="EMBL/GenBank/DDBJ databases">
        <title>Multicomponent nature underlies the extraordinary mechanical properties of spider dragline silk.</title>
        <authorList>
            <person name="Kono N."/>
            <person name="Nakamura H."/>
            <person name="Mori M."/>
            <person name="Yoshida Y."/>
            <person name="Ohtoshi R."/>
            <person name="Malay A.D."/>
            <person name="Moran D.A.P."/>
            <person name="Tomita M."/>
            <person name="Numata K."/>
            <person name="Arakawa K."/>
        </authorList>
    </citation>
    <scope>NUCLEOTIDE SEQUENCE</scope>
</reference>
<evidence type="ECO:0000313" key="2">
    <source>
        <dbReference type="EMBL" id="GFS29051.1"/>
    </source>
</evidence>
<proteinExistence type="predicted"/>
<gene>
    <name evidence="2" type="ORF">TNIN_136331</name>
</gene>
<dbReference type="EMBL" id="BMAV01023969">
    <property type="protein sequence ID" value="GFS29051.1"/>
    <property type="molecule type" value="Genomic_DNA"/>
</dbReference>
<name>A0A8X6JGR3_9ARAC</name>
<comment type="caution">
    <text evidence="2">The sequence shown here is derived from an EMBL/GenBank/DDBJ whole genome shotgun (WGS) entry which is preliminary data.</text>
</comment>
<dbReference type="AlphaFoldDB" id="A0A8X6JGR3"/>
<evidence type="ECO:0000256" key="1">
    <source>
        <dbReference type="SAM" id="MobiDB-lite"/>
    </source>
</evidence>
<dbReference type="Proteomes" id="UP000886998">
    <property type="component" value="Unassembled WGS sequence"/>
</dbReference>